<evidence type="ECO:0000256" key="4">
    <source>
        <dbReference type="RuleBase" id="RU000411"/>
    </source>
</evidence>
<dbReference type="InterPro" id="IPR042185">
    <property type="entry name" value="Serpin_sf_2"/>
</dbReference>
<dbReference type="Gene3D" id="2.30.39.10">
    <property type="entry name" value="Alpha-1-antitrypsin, domain 1"/>
    <property type="match status" value="1"/>
</dbReference>
<dbReference type="RefSeq" id="XP_041788604.1">
    <property type="nucleotide sequence ID" value="XM_041932670.1"/>
</dbReference>
<keyword evidence="2" id="KW-0646">Protease inhibitor</keyword>
<dbReference type="STRING" id="30066.A0A182V1V6"/>
<dbReference type="InterPro" id="IPR023796">
    <property type="entry name" value="Serpin_dom"/>
</dbReference>
<dbReference type="VEuPathDB" id="VectorBase:AMEM21_000383"/>
<dbReference type="PANTHER" id="PTHR11461:SF211">
    <property type="entry name" value="GH10112P-RELATED"/>
    <property type="match status" value="1"/>
</dbReference>
<sequence length="508" mass="57390">MIWILLVVALATHGSCQRFKGSTFTTKDDYCFLNGIRQAECDYQFATFLDANPHFVKCIDSIPIYSDRCAAIRSALQPSERPAPCNGNRCTYNTRLSEASSVTGTSMDKQPAGDAGLEVPKPSVRYDKKVMDFAVKLFQKAFPSDDTNNYIISPIMVQSLLSYLFDGASNATRLEMESVLQLNMNDLHDIERALTPHAEQEPITNIKLDSASQIFKSTTFELLPAFRDSLKNNHVPLSEMDFSNPRLASETINNWAREKTRQRIQEVVDEKSIDPQTKLFLMNALYFNGTWLNKFPKTERGVFYVSGQPSVRSSVNMMFLTKELRNGNTRTDDSAHGMTWIELPYDGDRMSMILFLPNEQFQLDRELRRFTAQDLLTILTEIEQDEPSKVKLQLPEFKAETTVSLVEPLKKLGVASIFGDNKPFDQLSNDNVKVSDVKQKSFLTVNPHGTVAASVTTATVIPLSITHTLDFKADQPFALIIMDKQNKLPLFFAKISKPSKPKETFRRG</sequence>
<comment type="similarity">
    <text evidence="1 4">Belongs to the serpin family.</text>
</comment>
<keyword evidence="8" id="KW-1185">Reference proteome</keyword>
<dbReference type="SMART" id="SM00093">
    <property type="entry name" value="SERPIN"/>
    <property type="match status" value="1"/>
</dbReference>
<dbReference type="PANTHER" id="PTHR11461">
    <property type="entry name" value="SERINE PROTEASE INHIBITOR, SERPIN"/>
    <property type="match status" value="1"/>
</dbReference>
<keyword evidence="3" id="KW-0722">Serine protease inhibitor</keyword>
<dbReference type="SUPFAM" id="SSF56574">
    <property type="entry name" value="Serpins"/>
    <property type="match status" value="1"/>
</dbReference>
<protein>
    <recommendedName>
        <fullName evidence="6">Serpin domain-containing protein</fullName>
    </recommendedName>
</protein>
<feature type="signal peptide" evidence="5">
    <location>
        <begin position="1"/>
        <end position="16"/>
    </location>
</feature>
<evidence type="ECO:0000256" key="3">
    <source>
        <dbReference type="ARBA" id="ARBA00022900"/>
    </source>
</evidence>
<dbReference type="CDD" id="cd00172">
    <property type="entry name" value="serpin"/>
    <property type="match status" value="1"/>
</dbReference>
<dbReference type="InterPro" id="IPR036186">
    <property type="entry name" value="Serpin_sf"/>
</dbReference>
<keyword evidence="5" id="KW-0732">Signal</keyword>
<dbReference type="GO" id="GO:0005615">
    <property type="term" value="C:extracellular space"/>
    <property type="evidence" value="ECO:0007669"/>
    <property type="project" value="InterPro"/>
</dbReference>
<feature type="chain" id="PRO_5008873947" description="Serpin domain-containing protein" evidence="5">
    <location>
        <begin position="17"/>
        <end position="508"/>
    </location>
</feature>
<dbReference type="GeneID" id="121603635"/>
<accession>A0A182V1V6</accession>
<dbReference type="KEGG" id="amer:121603635"/>
<feature type="domain" description="Serpin" evidence="6">
    <location>
        <begin position="135"/>
        <end position="498"/>
    </location>
</feature>
<dbReference type="InterPro" id="IPR000215">
    <property type="entry name" value="Serpin_fam"/>
</dbReference>
<dbReference type="InterPro" id="IPR042178">
    <property type="entry name" value="Serpin_sf_1"/>
</dbReference>
<evidence type="ECO:0000256" key="5">
    <source>
        <dbReference type="SAM" id="SignalP"/>
    </source>
</evidence>
<name>A0A182V1V6_ANOME</name>
<evidence type="ECO:0000313" key="7">
    <source>
        <dbReference type="EnsemblMetazoa" id="AMEM007466-PA"/>
    </source>
</evidence>
<organism evidence="7 8">
    <name type="scientific">Anopheles merus</name>
    <name type="common">Mosquito</name>
    <dbReference type="NCBI Taxonomy" id="30066"/>
    <lineage>
        <taxon>Eukaryota</taxon>
        <taxon>Metazoa</taxon>
        <taxon>Ecdysozoa</taxon>
        <taxon>Arthropoda</taxon>
        <taxon>Hexapoda</taxon>
        <taxon>Insecta</taxon>
        <taxon>Pterygota</taxon>
        <taxon>Neoptera</taxon>
        <taxon>Endopterygota</taxon>
        <taxon>Diptera</taxon>
        <taxon>Nematocera</taxon>
        <taxon>Culicoidea</taxon>
        <taxon>Culicidae</taxon>
        <taxon>Anophelinae</taxon>
        <taxon>Anopheles</taxon>
    </lineage>
</organism>
<dbReference type="Gene3D" id="3.30.497.10">
    <property type="entry name" value="Antithrombin, subunit I, domain 2"/>
    <property type="match status" value="1"/>
</dbReference>
<evidence type="ECO:0000256" key="1">
    <source>
        <dbReference type="ARBA" id="ARBA00009500"/>
    </source>
</evidence>
<proteinExistence type="inferred from homology"/>
<dbReference type="EnsemblMetazoa" id="AMEM007466-RA">
    <property type="protein sequence ID" value="AMEM007466-PA"/>
    <property type="gene ID" value="AMEM007466"/>
</dbReference>
<dbReference type="VEuPathDB" id="VectorBase:AMEM007466"/>
<evidence type="ECO:0000256" key="2">
    <source>
        <dbReference type="ARBA" id="ARBA00022690"/>
    </source>
</evidence>
<dbReference type="AlphaFoldDB" id="A0A182V1V6"/>
<reference evidence="7" key="1">
    <citation type="submission" date="2021-01" db="UniProtKB">
        <authorList>
            <consortium name="EnsemblMetazoa"/>
        </authorList>
    </citation>
    <scope>IDENTIFICATION</scope>
    <source>
        <strain evidence="7">MAF</strain>
    </source>
</reference>
<dbReference type="Proteomes" id="UP000075903">
    <property type="component" value="Unassembled WGS sequence"/>
</dbReference>
<evidence type="ECO:0000313" key="8">
    <source>
        <dbReference type="Proteomes" id="UP000075903"/>
    </source>
</evidence>
<evidence type="ECO:0000259" key="6">
    <source>
        <dbReference type="SMART" id="SM00093"/>
    </source>
</evidence>
<dbReference type="GO" id="GO:0004867">
    <property type="term" value="F:serine-type endopeptidase inhibitor activity"/>
    <property type="evidence" value="ECO:0007669"/>
    <property type="project" value="UniProtKB-KW"/>
</dbReference>
<dbReference type="Pfam" id="PF00079">
    <property type="entry name" value="Serpin"/>
    <property type="match status" value="1"/>
</dbReference>